<comment type="subunit">
    <text evidence="1">Monomer.</text>
</comment>
<dbReference type="InterPro" id="IPR024909">
    <property type="entry name" value="Cys-tRNA/MSH_ligase"/>
</dbReference>
<name>A0A0S4QU32_9ACTN</name>
<evidence type="ECO:0000259" key="5">
    <source>
        <dbReference type="Pfam" id="PF01406"/>
    </source>
</evidence>
<gene>
    <name evidence="6" type="ORF">Ga0074812_120105</name>
</gene>
<organism evidence="6 7">
    <name type="scientific">Parafrankia irregularis</name>
    <dbReference type="NCBI Taxonomy" id="795642"/>
    <lineage>
        <taxon>Bacteria</taxon>
        <taxon>Bacillati</taxon>
        <taxon>Actinomycetota</taxon>
        <taxon>Actinomycetes</taxon>
        <taxon>Frankiales</taxon>
        <taxon>Frankiaceae</taxon>
        <taxon>Parafrankia</taxon>
    </lineage>
</organism>
<feature type="domain" description="tRNA synthetases class I catalytic" evidence="5">
    <location>
        <begin position="17"/>
        <end position="310"/>
    </location>
</feature>
<keyword evidence="4" id="KW-0067">ATP-binding</keyword>
<dbReference type="Gene3D" id="3.40.50.620">
    <property type="entry name" value="HUPs"/>
    <property type="match status" value="1"/>
</dbReference>
<dbReference type="GO" id="GO:0004817">
    <property type="term" value="F:cysteine-tRNA ligase activity"/>
    <property type="evidence" value="ECO:0007669"/>
    <property type="project" value="TreeGrafter"/>
</dbReference>
<dbReference type="InterPro" id="IPR014729">
    <property type="entry name" value="Rossmann-like_a/b/a_fold"/>
</dbReference>
<evidence type="ECO:0000313" key="6">
    <source>
        <dbReference type="EMBL" id="CUU58606.1"/>
    </source>
</evidence>
<dbReference type="EMBL" id="FAOZ01000020">
    <property type="protein sequence ID" value="CUU58606.1"/>
    <property type="molecule type" value="Genomic_DNA"/>
</dbReference>
<dbReference type="SUPFAM" id="SSF52374">
    <property type="entry name" value="Nucleotidylyl transferase"/>
    <property type="match status" value="1"/>
</dbReference>
<proteinExistence type="predicted"/>
<dbReference type="GO" id="GO:0005524">
    <property type="term" value="F:ATP binding"/>
    <property type="evidence" value="ECO:0007669"/>
    <property type="project" value="UniProtKB-KW"/>
</dbReference>
<dbReference type="GO" id="GO:0005829">
    <property type="term" value="C:cytosol"/>
    <property type="evidence" value="ECO:0007669"/>
    <property type="project" value="TreeGrafter"/>
</dbReference>
<dbReference type="RefSeq" id="WP_091282031.1">
    <property type="nucleotide sequence ID" value="NZ_FAOZ01000020.1"/>
</dbReference>
<dbReference type="Proteomes" id="UP000198802">
    <property type="component" value="Unassembled WGS sequence"/>
</dbReference>
<protein>
    <submittedName>
        <fullName evidence="6">Cysteinyl-tRNA synthetase</fullName>
    </submittedName>
</protein>
<keyword evidence="3" id="KW-0547">Nucleotide-binding</keyword>
<evidence type="ECO:0000256" key="1">
    <source>
        <dbReference type="ARBA" id="ARBA00011245"/>
    </source>
</evidence>
<reference evidence="7" key="1">
    <citation type="submission" date="2015-11" db="EMBL/GenBank/DDBJ databases">
        <authorList>
            <person name="Varghese N."/>
        </authorList>
    </citation>
    <scope>NUCLEOTIDE SEQUENCE [LARGE SCALE GENOMIC DNA]</scope>
    <source>
        <strain evidence="7">DSM 45899</strain>
    </source>
</reference>
<dbReference type="PRINTS" id="PR00983">
    <property type="entry name" value="TRNASYNTHCYS"/>
</dbReference>
<dbReference type="PANTHER" id="PTHR10890">
    <property type="entry name" value="CYSTEINYL-TRNA SYNTHETASE"/>
    <property type="match status" value="1"/>
</dbReference>
<keyword evidence="6" id="KW-0030">Aminoacyl-tRNA synthetase</keyword>
<dbReference type="Pfam" id="PF01406">
    <property type="entry name" value="tRNA-synt_1e"/>
    <property type="match status" value="1"/>
</dbReference>
<accession>A0A0S4QU32</accession>
<evidence type="ECO:0000313" key="7">
    <source>
        <dbReference type="Proteomes" id="UP000198802"/>
    </source>
</evidence>
<dbReference type="InterPro" id="IPR032678">
    <property type="entry name" value="tRNA-synt_1_cat_dom"/>
</dbReference>
<keyword evidence="7" id="KW-1185">Reference proteome</keyword>
<dbReference type="PANTHER" id="PTHR10890:SF3">
    <property type="entry name" value="CYSTEINE--TRNA LIGASE, CYTOPLASMIC"/>
    <property type="match status" value="1"/>
</dbReference>
<evidence type="ECO:0000256" key="4">
    <source>
        <dbReference type="ARBA" id="ARBA00022840"/>
    </source>
</evidence>
<sequence>MRPDLRLGRTPIPVVGRARVYVCGITPYAVTHLGHAATYLWTDLTARVWRAAGVQVELARNITDVDDAMFAEARRLGMPFDQVAAMQRFSFDRSMSALGIQPPDHEPTARAAVTRVIELTTALLRAGHAYERNGTVYARTAEAADRAGLDRAAAITLAAEFNDDPRDPNRDDPLDVAVWRADPADGEFPSWPSPWGPGRPGWHAECAAMVLSTFGSSIDLHVGGADLRFPHHAVESLLAEQATGVRPFARAWLHPGTVRVGGVKMSKSLGNLAFVDDLLTRHTPSALRLLCLGRAWDADWDFDESAFDAAEAALDALYAAAARPGGGGGGERESPAAAEVDAALLANLDTVRAQAVALEAGGDAARRFISVLGLI</sequence>
<evidence type="ECO:0000256" key="3">
    <source>
        <dbReference type="ARBA" id="ARBA00022741"/>
    </source>
</evidence>
<dbReference type="AlphaFoldDB" id="A0A0S4QU32"/>
<dbReference type="GO" id="GO:0006423">
    <property type="term" value="P:cysteinyl-tRNA aminoacylation"/>
    <property type="evidence" value="ECO:0007669"/>
    <property type="project" value="TreeGrafter"/>
</dbReference>
<evidence type="ECO:0000256" key="2">
    <source>
        <dbReference type="ARBA" id="ARBA00022598"/>
    </source>
</evidence>
<keyword evidence="2" id="KW-0436">Ligase</keyword>